<dbReference type="RefSeq" id="WP_077362266.1">
    <property type="nucleotide sequence ID" value="NZ_MQMF01000002.1"/>
</dbReference>
<proteinExistence type="predicted"/>
<gene>
    <name evidence="1" type="ORF">UN64_10040</name>
</gene>
<accession>A0A1V3G7Q8</accession>
<dbReference type="EMBL" id="MQMF01000002">
    <property type="protein sequence ID" value="OOE12431.1"/>
    <property type="molecule type" value="Genomic_DNA"/>
</dbReference>
<evidence type="ECO:0000313" key="1">
    <source>
        <dbReference type="EMBL" id="OOE12431.1"/>
    </source>
</evidence>
<dbReference type="AlphaFoldDB" id="A0A1V3G7Q8"/>
<sequence length="137" mass="16265">MSQSFQVFLESYIESWKFSLIEDMKKIISVEYQAREIRNGEIFDFGYEESMEGWTQAFHEFRDKNVQWVLEEKGIIQLKENEIMAILSASLIIEGKPLETVNLFFQTFRLEDTVWKLMRSYIEAGLPLIEIKNPLLK</sequence>
<dbReference type="OrthoDB" id="2454203at2"/>
<organism evidence="1 2">
    <name type="scientific">Fictibacillus arsenicus</name>
    <dbReference type="NCBI Taxonomy" id="255247"/>
    <lineage>
        <taxon>Bacteria</taxon>
        <taxon>Bacillati</taxon>
        <taxon>Bacillota</taxon>
        <taxon>Bacilli</taxon>
        <taxon>Bacillales</taxon>
        <taxon>Fictibacillaceae</taxon>
        <taxon>Fictibacillus</taxon>
    </lineage>
</organism>
<comment type="caution">
    <text evidence="1">The sequence shown here is derived from an EMBL/GenBank/DDBJ whole genome shotgun (WGS) entry which is preliminary data.</text>
</comment>
<name>A0A1V3G7Q8_9BACL</name>
<protein>
    <submittedName>
        <fullName evidence="1">Flavoprotein</fullName>
    </submittedName>
</protein>
<evidence type="ECO:0000313" key="2">
    <source>
        <dbReference type="Proteomes" id="UP000188597"/>
    </source>
</evidence>
<reference evidence="1 2" key="1">
    <citation type="submission" date="2016-11" db="EMBL/GenBank/DDBJ databases">
        <authorList>
            <person name="Jaros S."/>
            <person name="Januszkiewicz K."/>
            <person name="Wedrychowicz H."/>
        </authorList>
    </citation>
    <scope>NUCLEOTIDE SEQUENCE [LARGE SCALE GENOMIC DNA]</scope>
    <source>
        <strain evidence="1 2">Con a/3</strain>
    </source>
</reference>
<dbReference type="Proteomes" id="UP000188597">
    <property type="component" value="Unassembled WGS sequence"/>
</dbReference>